<dbReference type="SUPFAM" id="SSF57756">
    <property type="entry name" value="Retrovirus zinc finger-like domains"/>
    <property type="match status" value="1"/>
</dbReference>
<dbReference type="Pfam" id="PF00665">
    <property type="entry name" value="rve"/>
    <property type="match status" value="1"/>
</dbReference>
<feature type="compositionally biased region" description="Basic and acidic residues" evidence="6">
    <location>
        <begin position="1934"/>
        <end position="1960"/>
    </location>
</feature>
<feature type="domain" description="Integrase catalytic" evidence="8">
    <location>
        <begin position="487"/>
        <end position="663"/>
    </location>
</feature>
<evidence type="ECO:0000256" key="6">
    <source>
        <dbReference type="SAM" id="MobiDB-lite"/>
    </source>
</evidence>
<feature type="compositionally biased region" description="Basic residues" evidence="6">
    <location>
        <begin position="1434"/>
        <end position="1446"/>
    </location>
</feature>
<feature type="compositionally biased region" description="Basic residues" evidence="6">
    <location>
        <begin position="226"/>
        <end position="239"/>
    </location>
</feature>
<comment type="similarity">
    <text evidence="1">Belongs to the peptidase C48 family.</text>
</comment>
<dbReference type="PANTHER" id="PTHR42648">
    <property type="entry name" value="TRANSPOSASE, PUTATIVE-RELATED"/>
    <property type="match status" value="1"/>
</dbReference>
<dbReference type="InterPro" id="IPR025724">
    <property type="entry name" value="GAG-pre-integrase_dom"/>
</dbReference>
<evidence type="ECO:0000259" key="7">
    <source>
        <dbReference type="PROSITE" id="PS50158"/>
    </source>
</evidence>
<dbReference type="SUPFAM" id="SSF53098">
    <property type="entry name" value="Ribonuclease H-like"/>
    <property type="match status" value="1"/>
</dbReference>
<feature type="region of interest" description="Disordered" evidence="6">
    <location>
        <begin position="1276"/>
        <end position="1350"/>
    </location>
</feature>
<dbReference type="Pfam" id="PF07727">
    <property type="entry name" value="RVT_2"/>
    <property type="match status" value="1"/>
</dbReference>
<feature type="domain" description="CCHC-type" evidence="7">
    <location>
        <begin position="258"/>
        <end position="273"/>
    </location>
</feature>
<dbReference type="InterPro" id="IPR054722">
    <property type="entry name" value="PolX-like_BBD"/>
</dbReference>
<feature type="compositionally biased region" description="Polar residues" evidence="6">
    <location>
        <begin position="1306"/>
        <end position="1326"/>
    </location>
</feature>
<evidence type="ECO:0000313" key="10">
    <source>
        <dbReference type="Proteomes" id="UP001231189"/>
    </source>
</evidence>
<dbReference type="InterPro" id="IPR057670">
    <property type="entry name" value="SH3_retrovirus"/>
</dbReference>
<evidence type="ECO:0000313" key="9">
    <source>
        <dbReference type="EMBL" id="KAK1695076.1"/>
    </source>
</evidence>
<feature type="compositionally biased region" description="Polar residues" evidence="6">
    <location>
        <begin position="1918"/>
        <end position="1927"/>
    </location>
</feature>
<dbReference type="Gene3D" id="4.10.60.10">
    <property type="entry name" value="Zinc finger, CCHC-type"/>
    <property type="match status" value="1"/>
</dbReference>
<keyword evidence="4" id="KW-0378">Hydrolase</keyword>
<evidence type="ECO:0000256" key="4">
    <source>
        <dbReference type="ARBA" id="ARBA00022801"/>
    </source>
</evidence>
<protein>
    <recommendedName>
        <fullName evidence="11">Gag-pol polyprotein</fullName>
    </recommendedName>
</protein>
<organism evidence="9 10">
    <name type="scientific">Lolium multiflorum</name>
    <name type="common">Italian ryegrass</name>
    <name type="synonym">Lolium perenne subsp. multiflorum</name>
    <dbReference type="NCBI Taxonomy" id="4521"/>
    <lineage>
        <taxon>Eukaryota</taxon>
        <taxon>Viridiplantae</taxon>
        <taxon>Streptophyta</taxon>
        <taxon>Embryophyta</taxon>
        <taxon>Tracheophyta</taxon>
        <taxon>Spermatophyta</taxon>
        <taxon>Magnoliopsida</taxon>
        <taxon>Liliopsida</taxon>
        <taxon>Poales</taxon>
        <taxon>Poaceae</taxon>
        <taxon>BOP clade</taxon>
        <taxon>Pooideae</taxon>
        <taxon>Poodae</taxon>
        <taxon>Poeae</taxon>
        <taxon>Poeae Chloroplast Group 2 (Poeae type)</taxon>
        <taxon>Loliodinae</taxon>
        <taxon>Loliinae</taxon>
        <taxon>Lolium</taxon>
    </lineage>
</organism>
<dbReference type="InterPro" id="IPR039537">
    <property type="entry name" value="Retrotran_Ty1/copia-like"/>
</dbReference>
<feature type="region of interest" description="Disordered" evidence="6">
    <location>
        <begin position="1845"/>
        <end position="2016"/>
    </location>
</feature>
<feature type="region of interest" description="Disordered" evidence="6">
    <location>
        <begin position="1520"/>
        <end position="1560"/>
    </location>
</feature>
<evidence type="ECO:0000256" key="5">
    <source>
        <dbReference type="PROSITE-ProRule" id="PRU00047"/>
    </source>
</evidence>
<dbReference type="InterPro" id="IPR001878">
    <property type="entry name" value="Znf_CCHC"/>
</dbReference>
<dbReference type="InterPro" id="IPR003653">
    <property type="entry name" value="Peptidase_C48_C"/>
</dbReference>
<keyword evidence="5" id="KW-0863">Zinc-finger</keyword>
<accession>A0AAD8TW04</accession>
<feature type="compositionally biased region" description="Polar residues" evidence="6">
    <location>
        <begin position="2005"/>
        <end position="2014"/>
    </location>
</feature>
<dbReference type="Pfam" id="PF22936">
    <property type="entry name" value="Pol_BBD"/>
    <property type="match status" value="1"/>
</dbReference>
<dbReference type="Gene3D" id="3.30.420.10">
    <property type="entry name" value="Ribonuclease H-like superfamily/Ribonuclease H"/>
    <property type="match status" value="1"/>
</dbReference>
<feature type="compositionally biased region" description="Low complexity" evidence="6">
    <location>
        <begin position="1889"/>
        <end position="1905"/>
    </location>
</feature>
<reference evidence="9" key="1">
    <citation type="submission" date="2023-07" db="EMBL/GenBank/DDBJ databases">
        <title>A chromosome-level genome assembly of Lolium multiflorum.</title>
        <authorList>
            <person name="Chen Y."/>
            <person name="Copetti D."/>
            <person name="Kolliker R."/>
            <person name="Studer B."/>
        </authorList>
    </citation>
    <scope>NUCLEOTIDE SEQUENCE</scope>
    <source>
        <strain evidence="9">02402/16</strain>
        <tissue evidence="9">Leaf</tissue>
    </source>
</reference>
<dbReference type="Pfam" id="PF14223">
    <property type="entry name" value="Retrotran_gag_2"/>
    <property type="match status" value="1"/>
</dbReference>
<feature type="compositionally biased region" description="Polar residues" evidence="6">
    <location>
        <begin position="1334"/>
        <end position="1344"/>
    </location>
</feature>
<feature type="compositionally biased region" description="Low complexity" evidence="6">
    <location>
        <begin position="1961"/>
        <end position="1972"/>
    </location>
</feature>
<comment type="caution">
    <text evidence="9">The sequence shown here is derived from an EMBL/GenBank/DDBJ whole genome shotgun (WGS) entry which is preliminary data.</text>
</comment>
<name>A0AAD8TW04_LOLMU</name>
<dbReference type="Proteomes" id="UP001231189">
    <property type="component" value="Unassembled WGS sequence"/>
</dbReference>
<gene>
    <name evidence="9" type="ORF">QYE76_011773</name>
</gene>
<keyword evidence="5" id="KW-0862">Zinc</keyword>
<feature type="compositionally biased region" description="Polar residues" evidence="6">
    <location>
        <begin position="1410"/>
        <end position="1425"/>
    </location>
</feature>
<dbReference type="Pfam" id="PF02902">
    <property type="entry name" value="Peptidase_C48"/>
    <property type="match status" value="1"/>
</dbReference>
<dbReference type="GO" id="GO:0015074">
    <property type="term" value="P:DNA integration"/>
    <property type="evidence" value="ECO:0007669"/>
    <property type="project" value="InterPro"/>
</dbReference>
<dbReference type="SMART" id="SM00343">
    <property type="entry name" value="ZnF_C2HC"/>
    <property type="match status" value="1"/>
</dbReference>
<dbReference type="GO" id="GO:0006508">
    <property type="term" value="P:proteolysis"/>
    <property type="evidence" value="ECO:0007669"/>
    <property type="project" value="UniProtKB-KW"/>
</dbReference>
<dbReference type="Gene3D" id="3.40.395.10">
    <property type="entry name" value="Adenoviral Proteinase, Chain A"/>
    <property type="match status" value="1"/>
</dbReference>
<dbReference type="GO" id="GO:0008234">
    <property type="term" value="F:cysteine-type peptidase activity"/>
    <property type="evidence" value="ECO:0007669"/>
    <property type="project" value="InterPro"/>
</dbReference>
<dbReference type="InterPro" id="IPR012337">
    <property type="entry name" value="RNaseH-like_sf"/>
</dbReference>
<sequence>MVSEHVIPKDMASPINFNQFQEKEKLKSNGSNFTDWFRHVRIFLNGGNLQYVLDAPLGDPPAETETDEVKNVYATRKTRYSQVQCAILCSLESDLQKRFEHHDPHELMKELKTIFETHAAVECYEASKHFFSCMMEEGSSISEHMLVMTGHAKKLSDLGIVIPNRLGINRVLQSLPPSYKNFVMNYNMQNMNKEFPELFGMLKAAEIEIKKEHQVLMVNKTTSFKKQGKSKGKFKKGGKKAATPPMKPKNGPKPDAECYYCKEKGHWKRNCSKYLADLKSGLVKKKKEGISDIHVIDVHFTGSRSSTWVFDTGSVAHICNSKQELKNKRQLLKDEVTMRVGNGSKVNVIAVGTLPLHLPSGLVLSLNNCYYVPALSMNIISGSCLMQDGYSFKSENNGCSIFMNNIFYGRAPQKNGLFLLDLDSSNTHIHNIDAKRIKLNDNSTYMWHCRLGHIGVKRMKKLHTDGLLESLDFESLDRCEACLMGKMTKTPFSGMMERATDLLEIIHTDVCGPMSVASRGGYRYVLTFTDDLSRYGYIYLMKHKSETFEKFKEFQSEVENQRNKKIKFLRSDRGGEYLSYEFGIHLKKCGILSQLTPPGTPQRNGVSERRNRTLLDMVRSMMSLTDLPLSFWSYALETAAFTLNRAPSKSVETTPYELWFNKKPKLSFLKVWGCEAYVKKLQPDKLEPKAEKCVFIGYPKETIGYTFYHRSEGKIFVAKNGTFLEKEFLTKEVTGRKVELDEIEESLLVDQSSAVPENVPVPPTPATEEANDNDHETSNEIATEPRRSTRDRATPDWYDPCLNVMIVDNNDEDPATYEEAMMSPDSNKWQEAMKSEMGSMYDNKVWTLVDLPDSRKAVENKWIFKRKTDADGNITVYKARLVAKGFRQIQGVDYDETFSPVAKLKSVRILLAIAAFFDYEIWQMDVKTAFLNGDIEEELYMVQPKGFVDPKNADKVCKLQRSIYGLKQASRSWNRRFDKLSEAPDFFTATDTTPSCVGFKRSYYFRCPLEREVDVVFINNRTCDRVRRCCPFVAPEPIVIKIFYALCKRQVNVYRSNKSLLFLLDIKCSKLHPDLCQFLMESFDPASCTLVFPGRGAIPVTEESVQQVIGVPFGDIDVIFARDRDANAFMKEQLSLTGRKQPTLTSLETKLTAMRPANSKFLRLFITFAMCSVLAPTTGIRVSPRVYPSLINIKEAKRLNMCKFVIMILCKSLSVDGDKEQVSPCMLYLMLRDLDINPEGTRVSVWTNEMVRKAIKQDMKENGSFGALPLKQEFSEVQDASDDRTITDGSDNEDVNVASDPEMNESCGNDGSMSDSEVAKSITSGPSDAPAQGYENNNTANDNGQSEEDEYVQMSQSILFSDPRKITKFIEKNAPQNVTQEDKRRFTEAVEYACHGFEASLQMLVRNLATSRSDPTTSRNHNSMPEKSILPSPKKSKRAPPRKPKVHKDTELQGPKHEDVGTIHSQVETKDSSKITANVTKATPSNTTSKENVQGEYELDGNTHSAQHPSVGAVIAIRESEKKESDPAPASSDAKTTKLVSEHASLEKEDEASADAKNVQKDEEHVVIVNTEISAQQNAVLPIEDQHNTKHALPTTECSVATFDNQLSDHGKLEEQAEVTVVEQECGNVIPLVGGKENKVLEDAEVTLADTDNVTTNTLKFTHIDSTKTEHIAALMRDLKRKRCNRAENDVDQHEINEEEVEPKTTCINFAAIDRNANMTSSQKEHVVQTPNKLADDSTCSEESESKIEENRRKEFLKYVGTEIHKEPEFLLFEEPEFVDIATPILDRFQLMKNIPQMEPSMDGLETVHDAVLRPECQQILAQMEPKIIPKKRKDVRFVDKKDKRTKVEETNVTSPGRYRTRSAVRQELKNSPMKDGIGTTPRKNATESGGSPSSSNSRRQTRSQVAAAIKSEKENSGPRTLTTDVPQSAAHDPMNRKLDFDSSESKRESEREEAIRRAADPPLFDLDTPPDVNDLGEGTANEQKNLDGTEARKEDVAQDRMNPKSKQPASSITPVAHEYEKRISKPGQYAKSPFVNSQTSRTFYVNKSVDEVYSMVCQHGWKHAPRDPFNKEIVIDLDDIYVSLGDLADSVRPRNKLYNTVAEIGINIIKRENQNPKKVIMPLRIAVCFPTLQAFPGTPKDASGHYWLVNLNIKAQRFEIYDSLGNNSEPVNMHACHLLIAGIKTNWTRQYSNSKIKIMDWPIEIIDSPRQNNLYDCGFFTLKNLEACPSRTPATYSQKDIPNIRKLYTDKWLRFTKKANWQLFV</sequence>
<evidence type="ECO:0000256" key="2">
    <source>
        <dbReference type="ARBA" id="ARBA00022670"/>
    </source>
</evidence>
<feature type="compositionally biased region" description="Basic and acidic residues" evidence="6">
    <location>
        <begin position="1447"/>
        <end position="1473"/>
    </location>
</feature>
<keyword evidence="3" id="KW-0479">Metal-binding</keyword>
<proteinExistence type="inferred from homology"/>
<dbReference type="PROSITE" id="PS50994">
    <property type="entry name" value="INTEGRASE"/>
    <property type="match status" value="1"/>
</dbReference>
<feature type="region of interest" description="Disordered" evidence="6">
    <location>
        <begin position="226"/>
        <end position="252"/>
    </location>
</feature>
<dbReference type="InterPro" id="IPR036397">
    <property type="entry name" value="RNaseH_sf"/>
</dbReference>
<keyword evidence="10" id="KW-1185">Reference proteome</keyword>
<dbReference type="InterPro" id="IPR036875">
    <property type="entry name" value="Znf_CCHC_sf"/>
</dbReference>
<keyword evidence="2" id="KW-0645">Protease</keyword>
<feature type="region of interest" description="Disordered" evidence="6">
    <location>
        <begin position="752"/>
        <end position="794"/>
    </location>
</feature>
<dbReference type="InterPro" id="IPR038765">
    <property type="entry name" value="Papain-like_cys_pep_sf"/>
</dbReference>
<feature type="region of interest" description="Disordered" evidence="6">
    <location>
        <begin position="1410"/>
        <end position="1492"/>
    </location>
</feature>
<feature type="compositionally biased region" description="Basic and acidic residues" evidence="6">
    <location>
        <begin position="772"/>
        <end position="794"/>
    </location>
</feature>
<dbReference type="SUPFAM" id="SSF54001">
    <property type="entry name" value="Cysteine proteinases"/>
    <property type="match status" value="1"/>
</dbReference>
<dbReference type="GO" id="GO:0008270">
    <property type="term" value="F:zinc ion binding"/>
    <property type="evidence" value="ECO:0007669"/>
    <property type="project" value="UniProtKB-KW"/>
</dbReference>
<dbReference type="Pfam" id="PF13976">
    <property type="entry name" value="gag_pre-integrs"/>
    <property type="match status" value="1"/>
</dbReference>
<feature type="compositionally biased region" description="Basic and acidic residues" evidence="6">
    <location>
        <begin position="1985"/>
        <end position="2003"/>
    </location>
</feature>
<evidence type="ECO:0000256" key="1">
    <source>
        <dbReference type="ARBA" id="ARBA00005234"/>
    </source>
</evidence>
<dbReference type="PANTHER" id="PTHR42648:SF27">
    <property type="entry name" value="RNA-DIRECTED DNA POLYMERASE"/>
    <property type="match status" value="1"/>
</dbReference>
<feature type="region of interest" description="Disordered" evidence="6">
    <location>
        <begin position="1721"/>
        <end position="1747"/>
    </location>
</feature>
<feature type="compositionally biased region" description="Polar residues" evidence="6">
    <location>
        <begin position="1474"/>
        <end position="1492"/>
    </location>
</feature>
<dbReference type="Pfam" id="PF25597">
    <property type="entry name" value="SH3_retrovirus"/>
    <property type="match status" value="1"/>
</dbReference>
<dbReference type="InterPro" id="IPR013103">
    <property type="entry name" value="RVT_2"/>
</dbReference>
<dbReference type="InterPro" id="IPR001584">
    <property type="entry name" value="Integrase_cat-core"/>
</dbReference>
<evidence type="ECO:0008006" key="11">
    <source>
        <dbReference type="Google" id="ProtNLM"/>
    </source>
</evidence>
<evidence type="ECO:0000259" key="8">
    <source>
        <dbReference type="PROSITE" id="PS50994"/>
    </source>
</evidence>
<dbReference type="PROSITE" id="PS50158">
    <property type="entry name" value="ZF_CCHC"/>
    <property type="match status" value="1"/>
</dbReference>
<evidence type="ECO:0000256" key="3">
    <source>
        <dbReference type="ARBA" id="ARBA00022723"/>
    </source>
</evidence>
<dbReference type="EMBL" id="JAUUTY010000001">
    <property type="protein sequence ID" value="KAK1695076.1"/>
    <property type="molecule type" value="Genomic_DNA"/>
</dbReference>
<dbReference type="GO" id="GO:0003676">
    <property type="term" value="F:nucleic acid binding"/>
    <property type="evidence" value="ECO:0007669"/>
    <property type="project" value="InterPro"/>
</dbReference>